<organism evidence="1 2">
    <name type="scientific">Theileria orientalis</name>
    <dbReference type="NCBI Taxonomy" id="68886"/>
    <lineage>
        <taxon>Eukaryota</taxon>
        <taxon>Sar</taxon>
        <taxon>Alveolata</taxon>
        <taxon>Apicomplexa</taxon>
        <taxon>Aconoidasida</taxon>
        <taxon>Piroplasmida</taxon>
        <taxon>Theileriidae</taxon>
        <taxon>Theileria</taxon>
    </lineage>
</organism>
<dbReference type="AlphaFoldDB" id="A0A976XHY1"/>
<proteinExistence type="predicted"/>
<accession>A0A976XHY1</accession>
<protein>
    <submittedName>
        <fullName evidence="1">Uncharacterized protein</fullName>
    </submittedName>
</protein>
<reference evidence="1" key="1">
    <citation type="submission" date="2022-07" db="EMBL/GenBank/DDBJ databases">
        <title>Evaluation of T. orientalis genome assembly methods using nanopore sequencing and analysis of variation between genomes.</title>
        <authorList>
            <person name="Yam J."/>
            <person name="Micallef M.L."/>
            <person name="Liu M."/>
            <person name="Djordjevic S.P."/>
            <person name="Bogema D.R."/>
            <person name="Jenkins C."/>
        </authorList>
    </citation>
    <scope>NUCLEOTIDE SEQUENCE</scope>
    <source>
        <strain evidence="1">Goon Nure</strain>
    </source>
</reference>
<dbReference type="EMBL" id="CP056071">
    <property type="protein sequence ID" value="UVC49917.1"/>
    <property type="molecule type" value="Genomic_DNA"/>
</dbReference>
<sequence length="344" mass="39584">MIPYSQTSLCLFRSIKDFFINEFRGWYVPPIPIGEKISYMLRGKEPLQTDEQTEDFFKRIGATESDDIFEVMAKFKETYKSSPSYVKRYLNVACQEYLRKYFVHVFEEMEDVASRGTDAWREFWKPEKDEAGSFKESDSLELTERDKEFASWFSPDINVEESIIAAKKRRRSLLNIDKNKYIGLVRLTRDPRGRLIKCLKSMLPVMVVGLLPKLGKLSITISSMMACRIIYKGDEKEKSDKNWEPNRYITPGDLEGSETSKSLVTLALVAGHSALGYLMASIVGKYVNLGSTLAVDAIYAFIINTQLILSALLYDTSRMSLKEILELSNGRERVRKRKIDVEQD</sequence>
<evidence type="ECO:0000313" key="1">
    <source>
        <dbReference type="EMBL" id="UVC49917.1"/>
    </source>
</evidence>
<name>A0A976XHY1_THEOR</name>
<dbReference type="Proteomes" id="UP000244811">
    <property type="component" value="Chromosome 2"/>
</dbReference>
<gene>
    <name evidence="1" type="ORF">MACK_003539</name>
</gene>
<evidence type="ECO:0000313" key="2">
    <source>
        <dbReference type="Proteomes" id="UP000244811"/>
    </source>
</evidence>